<evidence type="ECO:0000256" key="8">
    <source>
        <dbReference type="ARBA" id="ARBA00023146"/>
    </source>
</evidence>
<evidence type="ECO:0000256" key="10">
    <source>
        <dbReference type="ARBA" id="ARBA00049929"/>
    </source>
</evidence>
<dbReference type="GO" id="GO:0005739">
    <property type="term" value="C:mitochondrion"/>
    <property type="evidence" value="ECO:0007669"/>
    <property type="project" value="UniProtKB-SubCell"/>
</dbReference>
<evidence type="ECO:0000256" key="1">
    <source>
        <dbReference type="ARBA" id="ARBA00004173"/>
    </source>
</evidence>
<evidence type="ECO:0000256" key="5">
    <source>
        <dbReference type="ARBA" id="ARBA00022741"/>
    </source>
</evidence>
<proteinExistence type="inferred from homology"/>
<dbReference type="EMBL" id="CAFBNL010000010">
    <property type="protein sequence ID" value="CAB4944766.1"/>
    <property type="molecule type" value="Genomic_DNA"/>
</dbReference>
<keyword evidence="5" id="KW-0547">Nucleotide-binding</keyword>
<dbReference type="CDD" id="cd00806">
    <property type="entry name" value="TrpRS_core"/>
    <property type="match status" value="1"/>
</dbReference>
<evidence type="ECO:0000256" key="4">
    <source>
        <dbReference type="ARBA" id="ARBA00022598"/>
    </source>
</evidence>
<dbReference type="PANTHER" id="PTHR43766:SF1">
    <property type="entry name" value="TRYPTOPHAN--TRNA LIGASE, MITOCHONDRIAL"/>
    <property type="match status" value="1"/>
</dbReference>
<evidence type="ECO:0000256" key="6">
    <source>
        <dbReference type="ARBA" id="ARBA00022840"/>
    </source>
</evidence>
<dbReference type="Gene3D" id="1.10.240.10">
    <property type="entry name" value="Tyrosyl-Transfer RNA Synthetase"/>
    <property type="match status" value="1"/>
</dbReference>
<reference evidence="11" key="1">
    <citation type="submission" date="2020-05" db="EMBL/GenBank/DDBJ databases">
        <authorList>
            <person name="Chiriac C."/>
            <person name="Salcher M."/>
            <person name="Ghai R."/>
            <person name="Kavagutti S V."/>
        </authorList>
    </citation>
    <scope>NUCLEOTIDE SEQUENCE</scope>
</reference>
<comment type="subcellular location">
    <subcellularLocation>
        <location evidence="1">Mitochondrion</location>
    </subcellularLocation>
</comment>
<dbReference type="EC" id="6.1.1.2" evidence="3"/>
<dbReference type="PRINTS" id="PR01039">
    <property type="entry name" value="TRNASYNTHTRP"/>
</dbReference>
<comment type="catalytic activity">
    <reaction evidence="10">
        <text>tRNA(Trp) + L-tryptophan + ATP = L-tryptophyl-tRNA(Trp) + AMP + diphosphate + H(+)</text>
        <dbReference type="Rhea" id="RHEA:24080"/>
        <dbReference type="Rhea" id="RHEA-COMP:9671"/>
        <dbReference type="Rhea" id="RHEA-COMP:9705"/>
        <dbReference type="ChEBI" id="CHEBI:15378"/>
        <dbReference type="ChEBI" id="CHEBI:30616"/>
        <dbReference type="ChEBI" id="CHEBI:33019"/>
        <dbReference type="ChEBI" id="CHEBI:57912"/>
        <dbReference type="ChEBI" id="CHEBI:78442"/>
        <dbReference type="ChEBI" id="CHEBI:78535"/>
        <dbReference type="ChEBI" id="CHEBI:456215"/>
        <dbReference type="EC" id="6.1.1.2"/>
    </reaction>
</comment>
<dbReference type="InterPro" id="IPR002306">
    <property type="entry name" value="Trp-tRNA-ligase"/>
</dbReference>
<dbReference type="InterPro" id="IPR002305">
    <property type="entry name" value="aa-tRNA-synth_Ic"/>
</dbReference>
<keyword evidence="4" id="KW-0436">Ligase</keyword>
<dbReference type="InterPro" id="IPR001412">
    <property type="entry name" value="aa-tRNA-synth_I_CS"/>
</dbReference>
<dbReference type="InterPro" id="IPR050203">
    <property type="entry name" value="Trp-tRNA_synthetase"/>
</dbReference>
<dbReference type="FunFam" id="1.10.240.10:FF:000002">
    <property type="entry name" value="Tryptophan--tRNA ligase"/>
    <property type="match status" value="1"/>
</dbReference>
<comment type="similarity">
    <text evidence="2">Belongs to the class-I aminoacyl-tRNA synthetase family.</text>
</comment>
<protein>
    <recommendedName>
        <fullName evidence="3">tryptophan--tRNA ligase</fullName>
        <ecNumber evidence="3">6.1.1.2</ecNumber>
    </recommendedName>
    <alternativeName>
        <fullName evidence="9">Tryptophanyl-tRNA synthetase</fullName>
    </alternativeName>
</protein>
<dbReference type="Gene3D" id="3.40.50.620">
    <property type="entry name" value="HUPs"/>
    <property type="match status" value="1"/>
</dbReference>
<organism evidence="11">
    <name type="scientific">freshwater metagenome</name>
    <dbReference type="NCBI Taxonomy" id="449393"/>
    <lineage>
        <taxon>unclassified sequences</taxon>
        <taxon>metagenomes</taxon>
        <taxon>ecological metagenomes</taxon>
    </lineage>
</organism>
<dbReference type="InterPro" id="IPR014729">
    <property type="entry name" value="Rossmann-like_a/b/a_fold"/>
</dbReference>
<dbReference type="GO" id="GO:0005829">
    <property type="term" value="C:cytosol"/>
    <property type="evidence" value="ECO:0007669"/>
    <property type="project" value="TreeGrafter"/>
</dbReference>
<keyword evidence="7" id="KW-0648">Protein biosynthesis</keyword>
<dbReference type="InterPro" id="IPR024109">
    <property type="entry name" value="Trp-tRNA-ligase_bac-type"/>
</dbReference>
<name>A0A6J7JN13_9ZZZZ</name>
<dbReference type="NCBIfam" id="TIGR00233">
    <property type="entry name" value="trpS"/>
    <property type="match status" value="1"/>
</dbReference>
<keyword evidence="6" id="KW-0067">ATP-binding</keyword>
<evidence type="ECO:0000313" key="11">
    <source>
        <dbReference type="EMBL" id="CAB4944766.1"/>
    </source>
</evidence>
<dbReference type="HAMAP" id="MF_00140_B">
    <property type="entry name" value="Trp_tRNA_synth_B"/>
    <property type="match status" value="1"/>
</dbReference>
<dbReference type="Pfam" id="PF00579">
    <property type="entry name" value="tRNA-synt_1b"/>
    <property type="match status" value="1"/>
</dbReference>
<dbReference type="GO" id="GO:0006436">
    <property type="term" value="P:tryptophanyl-tRNA aminoacylation"/>
    <property type="evidence" value="ECO:0007669"/>
    <property type="project" value="InterPro"/>
</dbReference>
<dbReference type="GO" id="GO:0005524">
    <property type="term" value="F:ATP binding"/>
    <property type="evidence" value="ECO:0007669"/>
    <property type="project" value="UniProtKB-KW"/>
</dbReference>
<dbReference type="PROSITE" id="PS00178">
    <property type="entry name" value="AA_TRNA_LIGASE_I"/>
    <property type="match status" value="1"/>
</dbReference>
<evidence type="ECO:0000256" key="2">
    <source>
        <dbReference type="ARBA" id="ARBA00005594"/>
    </source>
</evidence>
<evidence type="ECO:0000256" key="3">
    <source>
        <dbReference type="ARBA" id="ARBA00013161"/>
    </source>
</evidence>
<evidence type="ECO:0000256" key="9">
    <source>
        <dbReference type="ARBA" id="ARBA00030268"/>
    </source>
</evidence>
<dbReference type="GO" id="GO:0004830">
    <property type="term" value="F:tryptophan-tRNA ligase activity"/>
    <property type="evidence" value="ECO:0007669"/>
    <property type="project" value="UniProtKB-EC"/>
</dbReference>
<dbReference type="PANTHER" id="PTHR43766">
    <property type="entry name" value="TRYPTOPHAN--TRNA LIGASE, MITOCHONDRIAL"/>
    <property type="match status" value="1"/>
</dbReference>
<gene>
    <name evidence="11" type="ORF">UFOPK3789_00300</name>
</gene>
<evidence type="ECO:0000256" key="7">
    <source>
        <dbReference type="ARBA" id="ARBA00022917"/>
    </source>
</evidence>
<dbReference type="SUPFAM" id="SSF52374">
    <property type="entry name" value="Nucleotidylyl transferase"/>
    <property type="match status" value="1"/>
</dbReference>
<keyword evidence="8" id="KW-0030">Aminoacyl-tRNA synthetase</keyword>
<sequence length="335" mass="36556">MNRVFSGIQPTGEMHLGNYLGAVRRWVSEAPIRPDNRSEALYCVVDLHAMTVAYEPAEFADRTRRTAMLLLAAGLDPERCVLFVQSHVSAHTELTWILNCIATYGELRRMTQFKDKGQGQESVSVGLLDYPVLMAADILAYDTTEVPIGDDQRQHLELARDIAIRFNHRFGETLIVPKPTFPEVAARVKDLQNPAAKMSKSANSEAGQILLVDPPSRIAKKIKSAVTDSLAAINYDPINQPGVSNLIEILSAATDQTIEQTTLGLHGQGYGALKSQTAEAVVTLIEPLQARLAELEADLGEVGRILASGAVRAQEIADPVMERIRSATGLLPRVP</sequence>
<accession>A0A6J7JN13</accession>
<dbReference type="AlphaFoldDB" id="A0A6J7JN13"/>